<dbReference type="GO" id="GO:0005829">
    <property type="term" value="C:cytosol"/>
    <property type="evidence" value="ECO:0007669"/>
    <property type="project" value="TreeGrafter"/>
</dbReference>
<feature type="region of interest" description="Disordered" evidence="3">
    <location>
        <begin position="294"/>
        <end position="347"/>
    </location>
</feature>
<sequence>MDHAASAGRFGREAYDGARIYLFSSSSGGCGTTATAAMFAYHLTQEGQRVVLLDLDLSRGGMDILLGLEQDEGLRWSGIDAPLGMIDGPALIREMLQWDGCPVLSADTWCAAPHQWWEISAVISAVCTQADSVICDCSTNTAIIRGLQAYCGGTGTSSSQAQDWLHIWEAVGNRKNVSVVFLAELTVLGLIRAKTAVDRFSAHTYALQPDIIGVSPGIGKTARRGMFSAGRTSGVRGAVSVEQASSLLRSDVLGPLHRIRTVDISIREGRGIEDIPGAYRPIFEALSRKTLQHWYPDTGSRGDSDGHTDGSTDDDVAGSRYSPDPGSVPGVSRADGSGCSPAQGGRK</sequence>
<evidence type="ECO:0000256" key="1">
    <source>
        <dbReference type="ARBA" id="ARBA00022741"/>
    </source>
</evidence>
<accession>J0WZW1</accession>
<dbReference type="GO" id="GO:0009898">
    <property type="term" value="C:cytoplasmic side of plasma membrane"/>
    <property type="evidence" value="ECO:0007669"/>
    <property type="project" value="TreeGrafter"/>
</dbReference>
<dbReference type="InterPro" id="IPR050625">
    <property type="entry name" value="ParA/MinD_ATPase"/>
</dbReference>
<dbReference type="AlphaFoldDB" id="J0WZW1"/>
<gene>
    <name evidence="4" type="ORF">HMPREF9156_01146</name>
</gene>
<dbReference type="SUPFAM" id="SSF52540">
    <property type="entry name" value="P-loop containing nucleoside triphosphate hydrolases"/>
    <property type="match status" value="1"/>
</dbReference>
<dbReference type="GO" id="GO:0051782">
    <property type="term" value="P:negative regulation of cell division"/>
    <property type="evidence" value="ECO:0007669"/>
    <property type="project" value="TreeGrafter"/>
</dbReference>
<keyword evidence="2" id="KW-0067">ATP-binding</keyword>
<dbReference type="PANTHER" id="PTHR43384:SF6">
    <property type="entry name" value="SEPTUM SITE-DETERMINING PROTEIN MIND HOMOLOG, CHLOROPLASTIC"/>
    <property type="match status" value="1"/>
</dbReference>
<dbReference type="STRING" id="857290.HMPREF9156_01146"/>
<feature type="compositionally biased region" description="Basic and acidic residues" evidence="3">
    <location>
        <begin position="300"/>
        <end position="310"/>
    </location>
</feature>
<comment type="caution">
    <text evidence="4">The sequence shown here is derived from an EMBL/GenBank/DDBJ whole genome shotgun (WGS) entry which is preliminary data.</text>
</comment>
<dbReference type="GO" id="GO:0005524">
    <property type="term" value="F:ATP binding"/>
    <property type="evidence" value="ECO:0007669"/>
    <property type="project" value="UniProtKB-KW"/>
</dbReference>
<evidence type="ECO:0008006" key="6">
    <source>
        <dbReference type="Google" id="ProtNLM"/>
    </source>
</evidence>
<organism evidence="4 5">
    <name type="scientific">Scardovia wiggsiae F0424</name>
    <dbReference type="NCBI Taxonomy" id="857290"/>
    <lineage>
        <taxon>Bacteria</taxon>
        <taxon>Bacillati</taxon>
        <taxon>Actinomycetota</taxon>
        <taxon>Actinomycetes</taxon>
        <taxon>Bifidobacteriales</taxon>
        <taxon>Bifidobacteriaceae</taxon>
        <taxon>Scardovia</taxon>
    </lineage>
</organism>
<evidence type="ECO:0000313" key="5">
    <source>
        <dbReference type="Proteomes" id="UP000006415"/>
    </source>
</evidence>
<name>J0WZW1_9BIFI</name>
<dbReference type="Gene3D" id="3.40.50.300">
    <property type="entry name" value="P-loop containing nucleotide triphosphate hydrolases"/>
    <property type="match status" value="1"/>
</dbReference>
<evidence type="ECO:0000313" key="4">
    <source>
        <dbReference type="EMBL" id="EJD64651.1"/>
    </source>
</evidence>
<protein>
    <recommendedName>
        <fullName evidence="6">CobQ/CobB/MinD/ParA nucleotide binding domain-containing protein</fullName>
    </recommendedName>
</protein>
<dbReference type="InterPro" id="IPR027417">
    <property type="entry name" value="P-loop_NTPase"/>
</dbReference>
<dbReference type="Proteomes" id="UP000006415">
    <property type="component" value="Unassembled WGS sequence"/>
</dbReference>
<keyword evidence="5" id="KW-1185">Reference proteome</keyword>
<evidence type="ECO:0000256" key="3">
    <source>
        <dbReference type="SAM" id="MobiDB-lite"/>
    </source>
</evidence>
<reference evidence="4 5" key="1">
    <citation type="submission" date="2012-01" db="EMBL/GenBank/DDBJ databases">
        <title>The Genome Sequence of Scardovia wiggsiae F0424.</title>
        <authorList>
            <consortium name="The Broad Institute Genome Sequencing Platform"/>
            <person name="Earl A."/>
            <person name="Ward D."/>
            <person name="Feldgarden M."/>
            <person name="Gevers D."/>
            <person name="Izard J."/>
            <person name="Ganesan A."/>
            <person name="Baranova O.V."/>
            <person name="Blanton J.M."/>
            <person name="Tanner A.C."/>
            <person name="Mathney J."/>
            <person name="Dewhirst F.E."/>
            <person name="Young S.K."/>
            <person name="Zeng Q."/>
            <person name="Gargeya S."/>
            <person name="Fitzgerald M."/>
            <person name="Haas B."/>
            <person name="Abouelleil A."/>
            <person name="Alvarado L."/>
            <person name="Arachchi H.M."/>
            <person name="Berlin A."/>
            <person name="Chapman S.B."/>
            <person name="Gearin G."/>
            <person name="Goldberg J."/>
            <person name="Griggs A."/>
            <person name="Gujja S."/>
            <person name="Hansen M."/>
            <person name="Heiman D."/>
            <person name="Howarth C."/>
            <person name="Larimer J."/>
            <person name="Lui A."/>
            <person name="MacDonald P.J.P."/>
            <person name="McCowen C."/>
            <person name="Montmayeur A."/>
            <person name="Murphy C."/>
            <person name="Neiman D."/>
            <person name="Pearson M."/>
            <person name="Priest M."/>
            <person name="Roberts A."/>
            <person name="Saif S."/>
            <person name="Shea T."/>
            <person name="Sisk P."/>
            <person name="Stolte C."/>
            <person name="Sykes S."/>
            <person name="Wortman J."/>
            <person name="Nusbaum C."/>
            <person name="Birren B."/>
        </authorList>
    </citation>
    <scope>NUCLEOTIDE SEQUENCE [LARGE SCALE GENOMIC DNA]</scope>
    <source>
        <strain evidence="4 5">F0424</strain>
    </source>
</reference>
<keyword evidence="1" id="KW-0547">Nucleotide-binding</keyword>
<dbReference type="EMBL" id="AGZS01000006">
    <property type="protein sequence ID" value="EJD64651.1"/>
    <property type="molecule type" value="Genomic_DNA"/>
</dbReference>
<proteinExistence type="predicted"/>
<evidence type="ECO:0000256" key="2">
    <source>
        <dbReference type="ARBA" id="ARBA00022840"/>
    </source>
</evidence>
<dbReference type="GO" id="GO:0016887">
    <property type="term" value="F:ATP hydrolysis activity"/>
    <property type="evidence" value="ECO:0007669"/>
    <property type="project" value="TreeGrafter"/>
</dbReference>
<dbReference type="HOGENOM" id="CLU_059351_0_0_11"/>
<dbReference type="PANTHER" id="PTHR43384">
    <property type="entry name" value="SEPTUM SITE-DETERMINING PROTEIN MIND HOMOLOG, CHLOROPLASTIC-RELATED"/>
    <property type="match status" value="1"/>
</dbReference>
<dbReference type="eggNOG" id="COG0455">
    <property type="taxonomic scope" value="Bacteria"/>
</dbReference>